<dbReference type="SUPFAM" id="SSF103473">
    <property type="entry name" value="MFS general substrate transporter"/>
    <property type="match status" value="1"/>
</dbReference>
<evidence type="ECO:0008006" key="4">
    <source>
        <dbReference type="Google" id="ProtNLM"/>
    </source>
</evidence>
<protein>
    <recommendedName>
        <fullName evidence="4">Major facilitator superfamily MFS_1</fullName>
    </recommendedName>
</protein>
<accession>B7K8K9</accession>
<name>B7K8K9_GLOC7</name>
<evidence type="ECO:0000256" key="1">
    <source>
        <dbReference type="SAM" id="Phobius"/>
    </source>
</evidence>
<organism evidence="2 3">
    <name type="scientific">Gloeothece citriformis (strain PCC 7424)</name>
    <name type="common">Cyanothece sp. (strain PCC 7424)</name>
    <dbReference type="NCBI Taxonomy" id="65393"/>
    <lineage>
        <taxon>Bacteria</taxon>
        <taxon>Bacillati</taxon>
        <taxon>Cyanobacteriota</taxon>
        <taxon>Cyanophyceae</taxon>
        <taxon>Oscillatoriophycideae</taxon>
        <taxon>Chroococcales</taxon>
        <taxon>Aphanothecaceae</taxon>
        <taxon>Gloeothece</taxon>
        <taxon>Gloeothece citriformis</taxon>
    </lineage>
</organism>
<feature type="transmembrane region" description="Helical" evidence="1">
    <location>
        <begin position="323"/>
        <end position="346"/>
    </location>
</feature>
<dbReference type="AlphaFoldDB" id="B7K8K9"/>
<dbReference type="PANTHER" id="PTHR23526">
    <property type="entry name" value="INTEGRAL MEMBRANE TRANSPORT PROTEIN-RELATED"/>
    <property type="match status" value="1"/>
</dbReference>
<feature type="transmembrane region" description="Helical" evidence="1">
    <location>
        <begin position="135"/>
        <end position="155"/>
    </location>
</feature>
<reference evidence="3" key="1">
    <citation type="journal article" date="2011" name="MBio">
        <title>Novel metabolic attributes of the genus Cyanothece, comprising a group of unicellular nitrogen-fixing Cyanobacteria.</title>
        <authorList>
            <person name="Bandyopadhyay A."/>
            <person name="Elvitigala T."/>
            <person name="Welsh E."/>
            <person name="Stockel J."/>
            <person name="Liberton M."/>
            <person name="Min H."/>
            <person name="Sherman L.A."/>
            <person name="Pakrasi H.B."/>
        </authorList>
    </citation>
    <scope>NUCLEOTIDE SEQUENCE [LARGE SCALE GENOMIC DNA]</scope>
    <source>
        <strain evidence="3">PCC 7424</strain>
    </source>
</reference>
<feature type="transmembrane region" description="Helical" evidence="1">
    <location>
        <begin position="61"/>
        <end position="88"/>
    </location>
</feature>
<dbReference type="KEGG" id="cyc:PCC7424_2800"/>
<dbReference type="STRING" id="65393.PCC7424_2800"/>
<dbReference type="EMBL" id="CP001291">
    <property type="protein sequence ID" value="ACK71207.1"/>
    <property type="molecule type" value="Genomic_DNA"/>
</dbReference>
<dbReference type="HOGENOM" id="CLU_025379_2_0_3"/>
<sequence length="397" mass="43811">MGMLASIPMLGNLLQPLGAYFADRTSSRFKYSMKIYLPARLLWLLVVGAIIWLSWRHLDSHFLINLVLVIVFLSNFLGALGSASWLSWLASLVPRRLRGRYFGFRSRAANLTSMICVPLIGLGVSYWPGGTIQGYGVFLMVGISAGVISLGYQFFMRDINPQTLKKKKDQLIPSLAIDGILTDEDSISLWQDKNFIIFLIYFSLWMFAINLSSPFFNIYMLDALKLNVSWVTLYNSLSAATNLLVLVRWGKLADRIGNRPILLLIGVIVALTPLLWLGVGADSLSIFLWLPLLHILMSGTWVAIDLCCNNLQLGIAKVENCSVYFATAAAVAGVSGALGTTAGGFLAQFSHLGGFLGLFVLSSLLRLVALLPLVFVQEKNSHSVSQLLKKWLQTAKI</sequence>
<feature type="transmembrane region" description="Helical" evidence="1">
    <location>
        <begin position="286"/>
        <end position="311"/>
    </location>
</feature>
<dbReference type="PANTHER" id="PTHR23526:SF2">
    <property type="entry name" value="MAJOR FACILITATOR SUPERFAMILY (MFS) PROFILE DOMAIN-CONTAINING PROTEIN"/>
    <property type="match status" value="1"/>
</dbReference>
<feature type="transmembrane region" description="Helical" evidence="1">
    <location>
        <begin position="261"/>
        <end position="280"/>
    </location>
</feature>
<feature type="transmembrane region" description="Helical" evidence="1">
    <location>
        <begin position="352"/>
        <end position="376"/>
    </location>
</feature>
<feature type="transmembrane region" description="Helical" evidence="1">
    <location>
        <begin position="108"/>
        <end position="129"/>
    </location>
</feature>
<keyword evidence="3" id="KW-1185">Reference proteome</keyword>
<dbReference type="InterPro" id="IPR052528">
    <property type="entry name" value="Sugar_transport-like"/>
</dbReference>
<feature type="transmembrane region" description="Helical" evidence="1">
    <location>
        <begin position="228"/>
        <end position="249"/>
    </location>
</feature>
<feature type="transmembrane region" description="Helical" evidence="1">
    <location>
        <begin position="195"/>
        <end position="216"/>
    </location>
</feature>
<dbReference type="GO" id="GO:0022857">
    <property type="term" value="F:transmembrane transporter activity"/>
    <property type="evidence" value="ECO:0007669"/>
    <property type="project" value="InterPro"/>
</dbReference>
<keyword evidence="1" id="KW-1133">Transmembrane helix</keyword>
<keyword evidence="1" id="KW-0472">Membrane</keyword>
<feature type="transmembrane region" description="Helical" evidence="1">
    <location>
        <begin position="35"/>
        <end position="55"/>
    </location>
</feature>
<gene>
    <name evidence="2" type="ordered locus">PCC7424_2800</name>
</gene>
<evidence type="ECO:0000313" key="2">
    <source>
        <dbReference type="EMBL" id="ACK71207.1"/>
    </source>
</evidence>
<dbReference type="Proteomes" id="UP000002384">
    <property type="component" value="Chromosome"/>
</dbReference>
<evidence type="ECO:0000313" key="3">
    <source>
        <dbReference type="Proteomes" id="UP000002384"/>
    </source>
</evidence>
<proteinExistence type="predicted"/>
<dbReference type="InterPro" id="IPR011701">
    <property type="entry name" value="MFS"/>
</dbReference>
<dbReference type="eggNOG" id="COG2211">
    <property type="taxonomic scope" value="Bacteria"/>
</dbReference>
<dbReference type="Pfam" id="PF07690">
    <property type="entry name" value="MFS_1"/>
    <property type="match status" value="1"/>
</dbReference>
<dbReference type="Gene3D" id="1.20.1250.20">
    <property type="entry name" value="MFS general substrate transporter like domains"/>
    <property type="match status" value="2"/>
</dbReference>
<dbReference type="InterPro" id="IPR036259">
    <property type="entry name" value="MFS_trans_sf"/>
</dbReference>
<keyword evidence="1" id="KW-0812">Transmembrane</keyword>